<organism evidence="3 4">
    <name type="scientific">Microvirga vignae</name>
    <dbReference type="NCBI Taxonomy" id="1225564"/>
    <lineage>
        <taxon>Bacteria</taxon>
        <taxon>Pseudomonadati</taxon>
        <taxon>Pseudomonadota</taxon>
        <taxon>Alphaproteobacteria</taxon>
        <taxon>Hyphomicrobiales</taxon>
        <taxon>Methylobacteriaceae</taxon>
        <taxon>Microvirga</taxon>
    </lineage>
</organism>
<evidence type="ECO:0008006" key="5">
    <source>
        <dbReference type="Google" id="ProtNLM"/>
    </source>
</evidence>
<dbReference type="PATRIC" id="fig|1225564.3.peg.5403"/>
<feature type="domain" description="GST N-terminal" evidence="1">
    <location>
        <begin position="3"/>
        <end position="86"/>
    </location>
</feature>
<protein>
    <recommendedName>
        <fullName evidence="5">Glutathione S-transferase</fullName>
    </recommendedName>
</protein>
<evidence type="ECO:0000313" key="3">
    <source>
        <dbReference type="EMBL" id="KLK91473.1"/>
    </source>
</evidence>
<evidence type="ECO:0000259" key="1">
    <source>
        <dbReference type="PROSITE" id="PS50404"/>
    </source>
</evidence>
<keyword evidence="4" id="KW-1185">Reference proteome</keyword>
<name>A0A0H1R8H1_9HYPH</name>
<dbReference type="SFLD" id="SFLDS00019">
    <property type="entry name" value="Glutathione_Transferase_(cytos"/>
    <property type="match status" value="1"/>
</dbReference>
<dbReference type="InterPro" id="IPR036249">
    <property type="entry name" value="Thioredoxin-like_sf"/>
</dbReference>
<dbReference type="SFLD" id="SFLDG00358">
    <property type="entry name" value="Main_(cytGST)"/>
    <property type="match status" value="1"/>
</dbReference>
<dbReference type="PANTHER" id="PTHR44051">
    <property type="entry name" value="GLUTATHIONE S-TRANSFERASE-RELATED"/>
    <property type="match status" value="1"/>
</dbReference>
<dbReference type="STRING" id="1225564.AA309_20420"/>
<comment type="caution">
    <text evidence="3">The sequence shown here is derived from an EMBL/GenBank/DDBJ whole genome shotgun (WGS) entry which is preliminary data.</text>
</comment>
<dbReference type="AlphaFoldDB" id="A0A0H1R8H1"/>
<dbReference type="InterPro" id="IPR010987">
    <property type="entry name" value="Glutathione-S-Trfase_C-like"/>
</dbReference>
<evidence type="ECO:0000259" key="2">
    <source>
        <dbReference type="PROSITE" id="PS50405"/>
    </source>
</evidence>
<accession>A0A0H1R8H1</accession>
<feature type="domain" description="GST C-terminal" evidence="2">
    <location>
        <begin position="89"/>
        <end position="213"/>
    </location>
</feature>
<dbReference type="PROSITE" id="PS50404">
    <property type="entry name" value="GST_NTER"/>
    <property type="match status" value="1"/>
</dbReference>
<dbReference type="Pfam" id="PF13409">
    <property type="entry name" value="GST_N_2"/>
    <property type="match status" value="1"/>
</dbReference>
<dbReference type="Pfam" id="PF00043">
    <property type="entry name" value="GST_C"/>
    <property type="match status" value="1"/>
</dbReference>
<dbReference type="PROSITE" id="PS50405">
    <property type="entry name" value="GST_CTER"/>
    <property type="match status" value="1"/>
</dbReference>
<dbReference type="SUPFAM" id="SSF47616">
    <property type="entry name" value="GST C-terminal domain-like"/>
    <property type="match status" value="1"/>
</dbReference>
<dbReference type="InterPro" id="IPR004046">
    <property type="entry name" value="GST_C"/>
</dbReference>
<dbReference type="InterPro" id="IPR040079">
    <property type="entry name" value="Glutathione_S-Trfase"/>
</dbReference>
<dbReference type="EMBL" id="LCYG01000055">
    <property type="protein sequence ID" value="KLK91473.1"/>
    <property type="molecule type" value="Genomic_DNA"/>
</dbReference>
<dbReference type="PANTHER" id="PTHR44051:SF2">
    <property type="entry name" value="HYPOTHETICAL GLUTATHIONE S-TRANSFERASE LIKE PROTEIN"/>
    <property type="match status" value="1"/>
</dbReference>
<dbReference type="Proteomes" id="UP000035489">
    <property type="component" value="Unassembled WGS sequence"/>
</dbReference>
<dbReference type="Gene3D" id="1.20.1050.10">
    <property type="match status" value="1"/>
</dbReference>
<dbReference type="SUPFAM" id="SSF52833">
    <property type="entry name" value="Thioredoxin-like"/>
    <property type="match status" value="1"/>
</dbReference>
<evidence type="ECO:0000313" key="4">
    <source>
        <dbReference type="Proteomes" id="UP000035489"/>
    </source>
</evidence>
<proteinExistence type="predicted"/>
<dbReference type="Gene3D" id="3.40.30.10">
    <property type="entry name" value="Glutaredoxin"/>
    <property type="match status" value="1"/>
</dbReference>
<gene>
    <name evidence="3" type="ORF">AA309_20420</name>
</gene>
<sequence length="213" mass="23639">MPARFELHGIAFSGPTYKVGLMLSLAGEAFDYVHVPLREGAHKQPAYLAKQRYGQVPLLVDRNNGRHLCQSAAILEYLADTLGKFGGATLEERLQGREWLYWDFDRLAPSIYRTRGVKRGFRQAGPGILEMYAAEASTALKVLDQHLAGRNWIVGEDVTIADIDIFGVLAFAGEAEIDLSPYAHVSAWLKRMEALPGMKLPQNLLPMESRIAA</sequence>
<dbReference type="InterPro" id="IPR036282">
    <property type="entry name" value="Glutathione-S-Trfase_C_sf"/>
</dbReference>
<dbReference type="InterPro" id="IPR004045">
    <property type="entry name" value="Glutathione_S-Trfase_N"/>
</dbReference>
<reference evidence="3 4" key="1">
    <citation type="submission" date="2015-05" db="EMBL/GenBank/DDBJ databases">
        <title>Draft genome sequence of Microvirga vignae strain BR3299, a novel nitrogen fixing bacteria isolated from Brazil semi-aired region.</title>
        <authorList>
            <person name="Zilli J.E."/>
            <person name="Passos S.R."/>
            <person name="Leite J."/>
            <person name="Baldani J.I."/>
            <person name="Xavier G.R."/>
            <person name="Rumjaneck N.G."/>
            <person name="Simoes-Araujo J.L."/>
        </authorList>
    </citation>
    <scope>NUCLEOTIDE SEQUENCE [LARGE SCALE GENOMIC DNA]</scope>
    <source>
        <strain evidence="3 4">BR3299</strain>
    </source>
</reference>